<dbReference type="GO" id="GO:0005525">
    <property type="term" value="F:GTP binding"/>
    <property type="evidence" value="ECO:0007669"/>
    <property type="project" value="UniProtKB-KW"/>
</dbReference>
<keyword evidence="4 5" id="KW-0342">GTP-binding</keyword>
<comment type="caution">
    <text evidence="6">The sequence shown here is derived from an EMBL/GenBank/DDBJ whole genome shotgun (WGS) entry which is preliminary data.</text>
</comment>
<reference evidence="6" key="1">
    <citation type="submission" date="2023-07" db="EMBL/GenBank/DDBJ databases">
        <title>Chromosome-level Genome Assembly of Striped Snakehead (Channa striata).</title>
        <authorList>
            <person name="Liu H."/>
        </authorList>
    </citation>
    <scope>NUCLEOTIDE SEQUENCE</scope>
    <source>
        <strain evidence="6">Gz</strain>
        <tissue evidence="6">Muscle</tissue>
    </source>
</reference>
<keyword evidence="7" id="KW-1185">Reference proteome</keyword>
<dbReference type="EMBL" id="JAUPFM010000003">
    <property type="protein sequence ID" value="KAK2857267.1"/>
    <property type="molecule type" value="Genomic_DNA"/>
</dbReference>
<evidence type="ECO:0008006" key="8">
    <source>
        <dbReference type="Google" id="ProtNLM"/>
    </source>
</evidence>
<dbReference type="Proteomes" id="UP001187415">
    <property type="component" value="Unassembled WGS sequence"/>
</dbReference>
<dbReference type="InterPro" id="IPR044612">
    <property type="entry name" value="ARL2/3"/>
</dbReference>
<keyword evidence="2" id="KW-0449">Lipoprotein</keyword>
<evidence type="ECO:0000313" key="6">
    <source>
        <dbReference type="EMBL" id="KAK2857267.1"/>
    </source>
</evidence>
<dbReference type="PANTHER" id="PTHR45697">
    <property type="entry name" value="ADP-RIBOSYLATION FACTOR-LIKE PROTEIN 2-RELATED"/>
    <property type="match status" value="1"/>
</dbReference>
<evidence type="ECO:0000256" key="1">
    <source>
        <dbReference type="ARBA" id="ARBA00010290"/>
    </source>
</evidence>
<protein>
    <recommendedName>
        <fullName evidence="8">ADP-ribosylation factor-like protein 11</fullName>
    </recommendedName>
</protein>
<dbReference type="Gene3D" id="3.40.50.300">
    <property type="entry name" value="P-loop containing nucleotide triphosphate hydrolases"/>
    <property type="match status" value="1"/>
</dbReference>
<keyword evidence="2" id="KW-0519">Myristate</keyword>
<name>A0AA88NF00_CHASR</name>
<organism evidence="6 7">
    <name type="scientific">Channa striata</name>
    <name type="common">Snakehead murrel</name>
    <name type="synonym">Ophicephalus striatus</name>
    <dbReference type="NCBI Taxonomy" id="64152"/>
    <lineage>
        <taxon>Eukaryota</taxon>
        <taxon>Metazoa</taxon>
        <taxon>Chordata</taxon>
        <taxon>Craniata</taxon>
        <taxon>Vertebrata</taxon>
        <taxon>Euteleostomi</taxon>
        <taxon>Actinopterygii</taxon>
        <taxon>Neopterygii</taxon>
        <taxon>Teleostei</taxon>
        <taxon>Neoteleostei</taxon>
        <taxon>Acanthomorphata</taxon>
        <taxon>Anabantaria</taxon>
        <taxon>Anabantiformes</taxon>
        <taxon>Channoidei</taxon>
        <taxon>Channidae</taxon>
        <taxon>Channa</taxon>
    </lineage>
</organism>
<dbReference type="AlphaFoldDB" id="A0AA88NF00"/>
<dbReference type="GO" id="GO:0003924">
    <property type="term" value="F:GTPase activity"/>
    <property type="evidence" value="ECO:0007669"/>
    <property type="project" value="InterPro"/>
</dbReference>
<evidence type="ECO:0000256" key="2">
    <source>
        <dbReference type="ARBA" id="ARBA00022707"/>
    </source>
</evidence>
<dbReference type="SUPFAM" id="SSF52540">
    <property type="entry name" value="P-loop containing nucleoside triphosphate hydrolases"/>
    <property type="match status" value="1"/>
</dbReference>
<dbReference type="InterPro" id="IPR006689">
    <property type="entry name" value="Small_GTPase_ARF/SAR"/>
</dbReference>
<comment type="similarity">
    <text evidence="1">Belongs to the small GTPase superfamily. Arf family.</text>
</comment>
<dbReference type="PROSITE" id="PS51417">
    <property type="entry name" value="ARF"/>
    <property type="match status" value="1"/>
</dbReference>
<sequence length="163" mass="17614">MGNRPLLSGHRSSSAPLDLETTAGGFNWSGLCGKNYSAGQTTKRTGECPVCTGTEEHENLLEVLPGDCKALVFVVDSSDQGQLPEAQKALKKVVSEGKLRDVPLMVLANKSDLQNARSIREISTHLNLPGYSDRSWEIQACSALKGLGLQQAFLSVHSLIRKH</sequence>
<evidence type="ECO:0000256" key="5">
    <source>
        <dbReference type="PIRSR" id="PIRSR606689-1"/>
    </source>
</evidence>
<evidence type="ECO:0000256" key="3">
    <source>
        <dbReference type="ARBA" id="ARBA00022741"/>
    </source>
</evidence>
<accession>A0AA88NF00</accession>
<keyword evidence="3 5" id="KW-0547">Nucleotide-binding</keyword>
<proteinExistence type="inferred from homology"/>
<feature type="binding site" evidence="5">
    <location>
        <begin position="109"/>
        <end position="112"/>
    </location>
    <ligand>
        <name>GTP</name>
        <dbReference type="ChEBI" id="CHEBI:37565"/>
    </ligand>
</feature>
<evidence type="ECO:0000256" key="4">
    <source>
        <dbReference type="ARBA" id="ARBA00023134"/>
    </source>
</evidence>
<evidence type="ECO:0000313" key="7">
    <source>
        <dbReference type="Proteomes" id="UP001187415"/>
    </source>
</evidence>
<gene>
    <name evidence="6" type="ORF">Q5P01_006002</name>
</gene>
<dbReference type="Pfam" id="PF00025">
    <property type="entry name" value="Arf"/>
    <property type="match status" value="1"/>
</dbReference>
<dbReference type="InterPro" id="IPR027417">
    <property type="entry name" value="P-loop_NTPase"/>
</dbReference>